<organism evidence="1 2">
    <name type="scientific">Dreissena polymorpha</name>
    <name type="common">Zebra mussel</name>
    <name type="synonym">Mytilus polymorpha</name>
    <dbReference type="NCBI Taxonomy" id="45954"/>
    <lineage>
        <taxon>Eukaryota</taxon>
        <taxon>Metazoa</taxon>
        <taxon>Spiralia</taxon>
        <taxon>Lophotrochozoa</taxon>
        <taxon>Mollusca</taxon>
        <taxon>Bivalvia</taxon>
        <taxon>Autobranchia</taxon>
        <taxon>Heteroconchia</taxon>
        <taxon>Euheterodonta</taxon>
        <taxon>Imparidentia</taxon>
        <taxon>Neoheterodontei</taxon>
        <taxon>Myida</taxon>
        <taxon>Dreissenoidea</taxon>
        <taxon>Dreissenidae</taxon>
        <taxon>Dreissena</taxon>
    </lineage>
</organism>
<evidence type="ECO:0000313" key="2">
    <source>
        <dbReference type="Proteomes" id="UP000828390"/>
    </source>
</evidence>
<accession>A0A9D4F7U6</accession>
<name>A0A9D4F7U6_DREPO</name>
<dbReference type="EMBL" id="JAIWYP010000007">
    <property type="protein sequence ID" value="KAH3793628.1"/>
    <property type="molecule type" value="Genomic_DNA"/>
</dbReference>
<keyword evidence="2" id="KW-1185">Reference proteome</keyword>
<proteinExistence type="predicted"/>
<reference evidence="1" key="2">
    <citation type="submission" date="2020-11" db="EMBL/GenBank/DDBJ databases">
        <authorList>
            <person name="McCartney M.A."/>
            <person name="Auch B."/>
            <person name="Kono T."/>
            <person name="Mallez S."/>
            <person name="Becker A."/>
            <person name="Gohl D.M."/>
            <person name="Silverstein K.A.T."/>
            <person name="Koren S."/>
            <person name="Bechman K.B."/>
            <person name="Herman A."/>
            <person name="Abrahante J.E."/>
            <person name="Garbe J."/>
        </authorList>
    </citation>
    <scope>NUCLEOTIDE SEQUENCE</scope>
    <source>
        <strain evidence="1">Duluth1</strain>
        <tissue evidence="1">Whole animal</tissue>
    </source>
</reference>
<protein>
    <submittedName>
        <fullName evidence="1">Uncharacterized protein</fullName>
    </submittedName>
</protein>
<reference evidence="1" key="1">
    <citation type="journal article" date="2019" name="bioRxiv">
        <title>The Genome of the Zebra Mussel, Dreissena polymorpha: A Resource for Invasive Species Research.</title>
        <authorList>
            <person name="McCartney M.A."/>
            <person name="Auch B."/>
            <person name="Kono T."/>
            <person name="Mallez S."/>
            <person name="Zhang Y."/>
            <person name="Obille A."/>
            <person name="Becker A."/>
            <person name="Abrahante J.E."/>
            <person name="Garbe J."/>
            <person name="Badalamenti J.P."/>
            <person name="Herman A."/>
            <person name="Mangelson H."/>
            <person name="Liachko I."/>
            <person name="Sullivan S."/>
            <person name="Sone E.D."/>
            <person name="Koren S."/>
            <person name="Silverstein K.A.T."/>
            <person name="Beckman K.B."/>
            <person name="Gohl D.M."/>
        </authorList>
    </citation>
    <scope>NUCLEOTIDE SEQUENCE</scope>
    <source>
        <strain evidence="1">Duluth1</strain>
        <tissue evidence="1">Whole animal</tissue>
    </source>
</reference>
<evidence type="ECO:0000313" key="1">
    <source>
        <dbReference type="EMBL" id="KAH3793628.1"/>
    </source>
</evidence>
<dbReference type="Proteomes" id="UP000828390">
    <property type="component" value="Unassembled WGS sequence"/>
</dbReference>
<dbReference type="AlphaFoldDB" id="A0A9D4F7U6"/>
<gene>
    <name evidence="1" type="ORF">DPMN_147142</name>
</gene>
<comment type="caution">
    <text evidence="1">The sequence shown here is derived from an EMBL/GenBank/DDBJ whole genome shotgun (WGS) entry which is preliminary data.</text>
</comment>
<sequence length="120" mass="14074">MNKALQKRVSEQGPSWPSRFWYSLEPFLDPLICCRYVVYVKDQEVAQFTGFGKNKVRTVACADYLFRLLEHRSVLQVRGWDSYPYICCFLNLEVSTTNLLEICQPFKTASEKYAIYLVLQ</sequence>